<evidence type="ECO:0000256" key="3">
    <source>
        <dbReference type="ARBA" id="ARBA00022989"/>
    </source>
</evidence>
<feature type="domain" description="GtrA/DPMS transmembrane" evidence="7">
    <location>
        <begin position="170"/>
        <end position="284"/>
    </location>
</feature>
<gene>
    <name evidence="8" type="ORF">ITI46_00375</name>
</gene>
<dbReference type="EMBL" id="JADKMA010000001">
    <property type="protein sequence ID" value="MBO8190180.1"/>
    <property type="molecule type" value="Genomic_DNA"/>
</dbReference>
<feature type="region of interest" description="Disordered" evidence="5">
    <location>
        <begin position="291"/>
        <end position="332"/>
    </location>
</feature>
<feature type="transmembrane region" description="Helical" evidence="6">
    <location>
        <begin position="260"/>
        <end position="286"/>
    </location>
</feature>
<evidence type="ECO:0000259" key="7">
    <source>
        <dbReference type="Pfam" id="PF04138"/>
    </source>
</evidence>
<dbReference type="InterPro" id="IPR007267">
    <property type="entry name" value="GtrA_DPMS_TM"/>
</dbReference>
<evidence type="ECO:0000256" key="6">
    <source>
        <dbReference type="SAM" id="Phobius"/>
    </source>
</evidence>
<keyword evidence="2 6" id="KW-0812">Transmembrane</keyword>
<sequence length="332" mass="35412">MPPPHEEPARMPFREAGHGAVCTNDRITAAPPGRAGPLRRLSAPGGARLRCEVTFAGDATGGTGGTGGTPWVTDGIPQALRAAAAGCRPYPAAVPYRATPAHDPGSAVPEGLRLPGRLVRCAPRGVADLPCASRRRYADRSKPAVRERLRFLRRPAALRRARPAVRMVAFALIGLSGLAPNLVVLHLLVGAGTPYLPAEAVANQFGVAWNFLLIEALLFPHRRSHRHWADRAGRFALLANADLLLRIPLSALLVQQLGLAVLPATALALAVTCALRFAATEVLVYLPRSRRPPAPGRQPLSARPSQPARLSPLCKSSLLRKRPSPLTKGENR</sequence>
<organism evidence="8 9">
    <name type="scientific">Streptomyces oryzae</name>
    <dbReference type="NCBI Taxonomy" id="1434886"/>
    <lineage>
        <taxon>Bacteria</taxon>
        <taxon>Bacillati</taxon>
        <taxon>Actinomycetota</taxon>
        <taxon>Actinomycetes</taxon>
        <taxon>Kitasatosporales</taxon>
        <taxon>Streptomycetaceae</taxon>
        <taxon>Streptomyces</taxon>
    </lineage>
</organism>
<protein>
    <submittedName>
        <fullName evidence="8">GtrA family protein</fullName>
    </submittedName>
</protein>
<name>A0ABS3X475_9ACTN</name>
<evidence type="ECO:0000256" key="2">
    <source>
        <dbReference type="ARBA" id="ARBA00022692"/>
    </source>
</evidence>
<evidence type="ECO:0000313" key="8">
    <source>
        <dbReference type="EMBL" id="MBO8190180.1"/>
    </source>
</evidence>
<reference evidence="8 9" key="1">
    <citation type="submission" date="2020-11" db="EMBL/GenBank/DDBJ databases">
        <title>Streptomyces spirodelae sp. nov., isolated from duckweed.</title>
        <authorList>
            <person name="Saimee Y."/>
            <person name="Duangmal K."/>
        </authorList>
    </citation>
    <scope>NUCLEOTIDE SEQUENCE [LARGE SCALE GENOMIC DNA]</scope>
    <source>
        <strain evidence="8 9">S16-07</strain>
    </source>
</reference>
<dbReference type="Pfam" id="PF04138">
    <property type="entry name" value="GtrA_DPMS_TM"/>
    <property type="match status" value="1"/>
</dbReference>
<evidence type="ECO:0000256" key="4">
    <source>
        <dbReference type="ARBA" id="ARBA00023136"/>
    </source>
</evidence>
<evidence type="ECO:0000256" key="5">
    <source>
        <dbReference type="SAM" id="MobiDB-lite"/>
    </source>
</evidence>
<feature type="transmembrane region" description="Helical" evidence="6">
    <location>
        <begin position="232"/>
        <end position="254"/>
    </location>
</feature>
<keyword evidence="9" id="KW-1185">Reference proteome</keyword>
<keyword evidence="3 6" id="KW-1133">Transmembrane helix</keyword>
<dbReference type="Proteomes" id="UP001519064">
    <property type="component" value="Unassembled WGS sequence"/>
</dbReference>
<feature type="transmembrane region" description="Helical" evidence="6">
    <location>
        <begin position="201"/>
        <end position="220"/>
    </location>
</feature>
<evidence type="ECO:0000313" key="9">
    <source>
        <dbReference type="Proteomes" id="UP001519064"/>
    </source>
</evidence>
<evidence type="ECO:0000256" key="1">
    <source>
        <dbReference type="ARBA" id="ARBA00004141"/>
    </source>
</evidence>
<comment type="subcellular location">
    <subcellularLocation>
        <location evidence="1">Membrane</location>
        <topology evidence="1">Multi-pass membrane protein</topology>
    </subcellularLocation>
</comment>
<comment type="caution">
    <text evidence="8">The sequence shown here is derived from an EMBL/GenBank/DDBJ whole genome shotgun (WGS) entry which is preliminary data.</text>
</comment>
<feature type="transmembrane region" description="Helical" evidence="6">
    <location>
        <begin position="168"/>
        <end position="189"/>
    </location>
</feature>
<proteinExistence type="predicted"/>
<accession>A0ABS3X475</accession>
<keyword evidence="4 6" id="KW-0472">Membrane</keyword>